<evidence type="ECO:0000313" key="2">
    <source>
        <dbReference type="EMBL" id="KAG2496555.1"/>
    </source>
</evidence>
<sequence>MTLSERDAMDTHDCQAPAQLQPAPQLQPEIMMRIASFLSPSEVACSLRVLSKATARLFPPAVLHFSKPVPTHAFATRWLRPGATRILPLARRRQLLHLTAASGVVANLEVAATASGVALDGSVLEAAARAGSLEACTWLRNRGCPWGPAVTTAAARSGCMPLVYWLISSGCPCAPRQLLTAAGESGNAELVEWLLSQDGLDYAFGAALGAARGGHGSLALDLLSRPMGALLCAADFAPASAGVGAGGGGGTPGGAVLLGGAAEVLGPAAALLALLEAGAQGLELGALQELHARHVDPFDSPLMLTELGVEAVRVVAAAVASPTGDWAAKTEWLLERGYPRSHRARLAAAQAPDAAPRLAWLAARGFPSHGTELELAGRRGDVAALRAAAGASGAAAAGPAPPSVRSWLPLPALRQALLAALRGGHVKTAAWLEACLRAAASQGHTGSGGSDARSDSEAEDAAVGEGGVEALPGAGEAAAESGSVPTMLWLAERGVGVASAGSRSLVAAVAVGCERALDYLVAHGCELEGDGHPYVRAGEGGDLATLRWLRRNGCPWSPRGDTLVRAIAGSTGTGGGEPAASCAEDGTAAAPTAQALSGLAGSGRGAGGGAGGGGEAGGPGAGRRHKCCCLAVLRWLEAEQCPVDWDAALRAAARRRGEGGDEEDEAVRAWVRAHHAAAVEAGSVRVGLDRVRGSRGRNAMPWDYLRDL</sequence>
<keyword evidence="3" id="KW-1185">Reference proteome</keyword>
<feature type="compositionally biased region" description="Basic and acidic residues" evidence="1">
    <location>
        <begin position="1"/>
        <end position="13"/>
    </location>
</feature>
<name>A0A836C1A9_9CHLO</name>
<gene>
    <name evidence="2" type="ORF">HYH03_005378</name>
</gene>
<dbReference type="Proteomes" id="UP000612055">
    <property type="component" value="Unassembled WGS sequence"/>
</dbReference>
<dbReference type="GO" id="GO:0046513">
    <property type="term" value="P:ceramide biosynthetic process"/>
    <property type="evidence" value="ECO:0007669"/>
    <property type="project" value="TreeGrafter"/>
</dbReference>
<organism evidence="2 3">
    <name type="scientific">Edaphochlamys debaryana</name>
    <dbReference type="NCBI Taxonomy" id="47281"/>
    <lineage>
        <taxon>Eukaryota</taxon>
        <taxon>Viridiplantae</taxon>
        <taxon>Chlorophyta</taxon>
        <taxon>core chlorophytes</taxon>
        <taxon>Chlorophyceae</taxon>
        <taxon>CS clade</taxon>
        <taxon>Chlamydomonadales</taxon>
        <taxon>Chlamydomonadales incertae sedis</taxon>
        <taxon>Edaphochlamys</taxon>
    </lineage>
</organism>
<evidence type="ECO:0000256" key="1">
    <source>
        <dbReference type="SAM" id="MobiDB-lite"/>
    </source>
</evidence>
<dbReference type="GO" id="GO:0030149">
    <property type="term" value="P:sphingolipid catabolic process"/>
    <property type="evidence" value="ECO:0007669"/>
    <property type="project" value="TreeGrafter"/>
</dbReference>
<dbReference type="InterPro" id="IPR036770">
    <property type="entry name" value="Ankyrin_rpt-contain_sf"/>
</dbReference>
<dbReference type="GO" id="GO:0071944">
    <property type="term" value="C:cell periphery"/>
    <property type="evidence" value="ECO:0007669"/>
    <property type="project" value="TreeGrafter"/>
</dbReference>
<reference evidence="2" key="1">
    <citation type="journal article" date="2020" name="bioRxiv">
        <title>Comparative genomics of Chlamydomonas.</title>
        <authorList>
            <person name="Craig R.J."/>
            <person name="Hasan A.R."/>
            <person name="Ness R.W."/>
            <person name="Keightley P.D."/>
        </authorList>
    </citation>
    <scope>NUCLEOTIDE SEQUENCE</scope>
    <source>
        <strain evidence="2">CCAP 11/70</strain>
    </source>
</reference>
<dbReference type="GO" id="GO:0004620">
    <property type="term" value="F:phospholipase activity"/>
    <property type="evidence" value="ECO:0007669"/>
    <property type="project" value="TreeGrafter"/>
</dbReference>
<dbReference type="AlphaFoldDB" id="A0A836C1A9"/>
<evidence type="ECO:0008006" key="4">
    <source>
        <dbReference type="Google" id="ProtNLM"/>
    </source>
</evidence>
<protein>
    <recommendedName>
        <fullName evidence="4">F-box domain-containing protein</fullName>
    </recommendedName>
</protein>
<dbReference type="GO" id="GO:0005783">
    <property type="term" value="C:endoplasmic reticulum"/>
    <property type="evidence" value="ECO:0007669"/>
    <property type="project" value="TreeGrafter"/>
</dbReference>
<dbReference type="OrthoDB" id="547654at2759"/>
<dbReference type="GO" id="GO:0016020">
    <property type="term" value="C:membrane"/>
    <property type="evidence" value="ECO:0007669"/>
    <property type="project" value="TreeGrafter"/>
</dbReference>
<feature type="region of interest" description="Disordered" evidence="1">
    <location>
        <begin position="1"/>
        <end position="21"/>
    </location>
</feature>
<dbReference type="EMBL" id="JAEHOE010000018">
    <property type="protein sequence ID" value="KAG2496555.1"/>
    <property type="molecule type" value="Genomic_DNA"/>
</dbReference>
<dbReference type="PANTHER" id="PTHR12393:SF6">
    <property type="entry name" value="SPHINGOMYELIN PHOSPHODIESTERASE 2"/>
    <property type="match status" value="1"/>
</dbReference>
<accession>A0A836C1A9</accession>
<feature type="region of interest" description="Disordered" evidence="1">
    <location>
        <begin position="443"/>
        <end position="463"/>
    </location>
</feature>
<dbReference type="PANTHER" id="PTHR12393">
    <property type="entry name" value="SPHINGOMYELIN PHOSPHODIESTERASE RELATED"/>
    <property type="match status" value="1"/>
</dbReference>
<dbReference type="SUPFAM" id="SSF48403">
    <property type="entry name" value="Ankyrin repeat"/>
    <property type="match status" value="1"/>
</dbReference>
<comment type="caution">
    <text evidence="2">The sequence shown here is derived from an EMBL/GenBank/DDBJ whole genome shotgun (WGS) entry which is preliminary data.</text>
</comment>
<proteinExistence type="predicted"/>
<evidence type="ECO:0000313" key="3">
    <source>
        <dbReference type="Proteomes" id="UP000612055"/>
    </source>
</evidence>